<dbReference type="EMBL" id="JBHUOZ010000003">
    <property type="protein sequence ID" value="MFD2920122.1"/>
    <property type="molecule type" value="Genomic_DNA"/>
</dbReference>
<dbReference type="SUPFAM" id="SSF109854">
    <property type="entry name" value="DinB/YfiT-like putative metalloenzymes"/>
    <property type="match status" value="1"/>
</dbReference>
<dbReference type="GO" id="GO:0016740">
    <property type="term" value="F:transferase activity"/>
    <property type="evidence" value="ECO:0007669"/>
    <property type="project" value="UniProtKB-KW"/>
</dbReference>
<keyword evidence="2" id="KW-0808">Transferase</keyword>
<dbReference type="InterPro" id="IPR034660">
    <property type="entry name" value="DinB/YfiT-like"/>
</dbReference>
<evidence type="ECO:0000313" key="2">
    <source>
        <dbReference type="EMBL" id="MFD2920122.1"/>
    </source>
</evidence>
<accession>A0ABW6A4E1</accession>
<evidence type="ECO:0000313" key="3">
    <source>
        <dbReference type="Proteomes" id="UP001597511"/>
    </source>
</evidence>
<dbReference type="Proteomes" id="UP001597511">
    <property type="component" value="Unassembled WGS sequence"/>
</dbReference>
<evidence type="ECO:0000259" key="1">
    <source>
        <dbReference type="Pfam" id="PF12867"/>
    </source>
</evidence>
<dbReference type="Pfam" id="PF12867">
    <property type="entry name" value="DinB_2"/>
    <property type="match status" value="1"/>
</dbReference>
<organism evidence="2 3">
    <name type="scientific">Terrimonas rubra</name>
    <dbReference type="NCBI Taxonomy" id="1035890"/>
    <lineage>
        <taxon>Bacteria</taxon>
        <taxon>Pseudomonadati</taxon>
        <taxon>Bacteroidota</taxon>
        <taxon>Chitinophagia</taxon>
        <taxon>Chitinophagales</taxon>
        <taxon>Chitinophagaceae</taxon>
        <taxon>Terrimonas</taxon>
    </lineage>
</organism>
<gene>
    <name evidence="2" type="ORF">ACFS6H_10405</name>
</gene>
<comment type="caution">
    <text evidence="2">The sequence shown here is derived from an EMBL/GenBank/DDBJ whole genome shotgun (WGS) entry which is preliminary data.</text>
</comment>
<sequence>MAEDLRYPIGQYVPQPFSIETKVEWLADIKFLPLILENAVLNLDEGQLHTPYRDGSWTVHQLVHHIADSHTNAYCRFKLGLTEDNPTIKPYDENQWVLLHDVEKLPINISLTLLHALHARLYETLKYVSDNDWNNRTVFHPEHKKTMRLWYLLGMYAWHGKHHVAHINALRERMKW</sequence>
<name>A0ABW6A4E1_9BACT</name>
<proteinExistence type="predicted"/>
<feature type="domain" description="DinB-like" evidence="1">
    <location>
        <begin position="36"/>
        <end position="167"/>
    </location>
</feature>
<dbReference type="RefSeq" id="WP_386098036.1">
    <property type="nucleotide sequence ID" value="NZ_JBHUOZ010000003.1"/>
</dbReference>
<protein>
    <submittedName>
        <fullName evidence="2">YfiT family bacillithiol transferase</fullName>
    </submittedName>
</protein>
<dbReference type="InterPro" id="IPR024775">
    <property type="entry name" value="DinB-like"/>
</dbReference>
<dbReference type="NCBIfam" id="NF009807">
    <property type="entry name" value="PRK13291.1"/>
    <property type="match status" value="1"/>
</dbReference>
<reference evidence="3" key="1">
    <citation type="journal article" date="2019" name="Int. J. Syst. Evol. Microbiol.">
        <title>The Global Catalogue of Microorganisms (GCM) 10K type strain sequencing project: providing services to taxonomists for standard genome sequencing and annotation.</title>
        <authorList>
            <consortium name="The Broad Institute Genomics Platform"/>
            <consortium name="The Broad Institute Genome Sequencing Center for Infectious Disease"/>
            <person name="Wu L."/>
            <person name="Ma J."/>
        </authorList>
    </citation>
    <scope>NUCLEOTIDE SEQUENCE [LARGE SCALE GENOMIC DNA]</scope>
    <source>
        <strain evidence="3">KCTC 23299</strain>
    </source>
</reference>
<dbReference type="Gene3D" id="1.20.120.450">
    <property type="entry name" value="dinb family like domain"/>
    <property type="match status" value="1"/>
</dbReference>
<keyword evidence="3" id="KW-1185">Reference proteome</keyword>